<evidence type="ECO:0000313" key="3">
    <source>
        <dbReference type="Proteomes" id="UP001589855"/>
    </source>
</evidence>
<dbReference type="Proteomes" id="UP001589855">
    <property type="component" value="Unassembled WGS sequence"/>
</dbReference>
<keyword evidence="3" id="KW-1185">Reference proteome</keyword>
<feature type="chain" id="PRO_5047538366" evidence="1">
    <location>
        <begin position="28"/>
        <end position="718"/>
    </location>
</feature>
<dbReference type="RefSeq" id="WP_137644223.1">
    <property type="nucleotide sequence ID" value="NZ_BAABRM010000006.1"/>
</dbReference>
<gene>
    <name evidence="2" type="ORF">ACFFGS_12075</name>
</gene>
<dbReference type="Gene3D" id="2.60.120.200">
    <property type="match status" value="1"/>
</dbReference>
<protein>
    <submittedName>
        <fullName evidence="2">Cell surface protein</fullName>
    </submittedName>
</protein>
<reference evidence="2 3" key="1">
    <citation type="submission" date="2024-09" db="EMBL/GenBank/DDBJ databases">
        <authorList>
            <person name="Sun Q."/>
            <person name="Mori K."/>
        </authorList>
    </citation>
    <scope>NUCLEOTIDE SEQUENCE [LARGE SCALE GENOMIC DNA]</scope>
    <source>
        <strain evidence="2 3">TBRC 4575</strain>
    </source>
</reference>
<evidence type="ECO:0000256" key="1">
    <source>
        <dbReference type="SAM" id="SignalP"/>
    </source>
</evidence>
<keyword evidence="1" id="KW-0732">Signal</keyword>
<proteinExistence type="predicted"/>
<organism evidence="2 3">
    <name type="scientific">Lactiplantibacillus plajomi</name>
    <dbReference type="NCBI Taxonomy" id="1457217"/>
    <lineage>
        <taxon>Bacteria</taxon>
        <taxon>Bacillati</taxon>
        <taxon>Bacillota</taxon>
        <taxon>Bacilli</taxon>
        <taxon>Lactobacillales</taxon>
        <taxon>Lactobacillaceae</taxon>
        <taxon>Lactiplantibacillus</taxon>
    </lineage>
</organism>
<dbReference type="InterPro" id="IPR013320">
    <property type="entry name" value="ConA-like_dom_sf"/>
</dbReference>
<accession>A0ABV6KA23</accession>
<dbReference type="SUPFAM" id="SSF49899">
    <property type="entry name" value="Concanavalin A-like lectins/glucanases"/>
    <property type="match status" value="1"/>
</dbReference>
<comment type="caution">
    <text evidence="2">The sequence shown here is derived from an EMBL/GenBank/DDBJ whole genome shotgun (WGS) entry which is preliminary data.</text>
</comment>
<name>A0ABV6KA23_9LACO</name>
<feature type="signal peptide" evidence="1">
    <location>
        <begin position="1"/>
        <end position="27"/>
    </location>
</feature>
<dbReference type="EMBL" id="JBHLUK010000075">
    <property type="protein sequence ID" value="MFC0424863.1"/>
    <property type="molecule type" value="Genomic_DNA"/>
</dbReference>
<sequence length="718" mass="76699">MRKWKKGLVLAVVVGLGLWGGALRSSAADDGDAMSLATAPSGLDQLDKIFTVPSVFSNGSTNKAKISDVTNAAAPNTQAVELVNAKNQVAGVWSNDANRFNLNEDTTLKAWVYLGSQSSASKAGAGMTFVLQNDANGVSAAAQVNPSKILAETMATWGVDSDNKQQDPQVIAGTAIQNSWALEFDTYAHKETSYGNAGNGLSFDKGIKTQHMATGYPGNAATYASQSVKSWDLTGVLLGTRYYFSQNHTNLVDGLALGNGKWHHLVLDWHAASRTMTYTFDDVNPDGSENTAGFTKSEVIDTSQFHSADGLVRWGFMAATGSNSSSNMVVIESAPNMVKAAASVKVTDTTKNRVVNAGDKVKAKHGLQYDYTVNYQGGSQDWNNVKADLKLPENVTFKTAAIQYADGSKQILTAPEAGAKEVSYQLGKALYATNATATITLTGTADDVKINSNTTTTTSTFKNKTFSTTADSPDYVITVDQPISLYIMKSNYPVNKGEDVKVSGLVIAEDSEQLKNSSITVHPTLNGEKLASFQMSDDDESGYYALTIKADQLKVGKNTLTLWAADMDDNESPEASATITVSGGELGFKSVAATSRFQPITLDGKAQETGRQDDWQVVVSDERGKGSNWQLQAKVGDFTDAAGKKLPGQLLFKQAGETTVLNDQGTVIDQHETTSDTDEYDVTKDWSDQTGLFYKSNAAATPGNYGGKITWTLTNAPS</sequence>
<evidence type="ECO:0000313" key="2">
    <source>
        <dbReference type="EMBL" id="MFC0424863.1"/>
    </source>
</evidence>